<organism evidence="1 2">
    <name type="scientific">Cystoisospora suis</name>
    <dbReference type="NCBI Taxonomy" id="483139"/>
    <lineage>
        <taxon>Eukaryota</taxon>
        <taxon>Sar</taxon>
        <taxon>Alveolata</taxon>
        <taxon>Apicomplexa</taxon>
        <taxon>Conoidasida</taxon>
        <taxon>Coccidia</taxon>
        <taxon>Eucoccidiorida</taxon>
        <taxon>Eimeriorina</taxon>
        <taxon>Sarcocystidae</taxon>
        <taxon>Cystoisospora</taxon>
    </lineage>
</organism>
<comment type="caution">
    <text evidence="1">The sequence shown here is derived from an EMBL/GenBank/DDBJ whole genome shotgun (WGS) entry which is preliminary data.</text>
</comment>
<dbReference type="VEuPathDB" id="ToxoDB:CSUI_005663"/>
<dbReference type="GeneID" id="94429044"/>
<dbReference type="Proteomes" id="UP000221165">
    <property type="component" value="Unassembled WGS sequence"/>
</dbReference>
<reference evidence="1 2" key="1">
    <citation type="journal article" date="2017" name="Int. J. Parasitol.">
        <title>The genome of the protozoan parasite Cystoisospora suis and a reverse vaccinology approach to identify vaccine candidates.</title>
        <authorList>
            <person name="Palmieri N."/>
            <person name="Shrestha A."/>
            <person name="Ruttkowski B."/>
            <person name="Beck T."/>
            <person name="Vogl C."/>
            <person name="Tomley F."/>
            <person name="Blake D.P."/>
            <person name="Joachim A."/>
        </authorList>
    </citation>
    <scope>NUCLEOTIDE SEQUENCE [LARGE SCALE GENOMIC DNA]</scope>
    <source>
        <strain evidence="1 2">Wien I</strain>
    </source>
</reference>
<name>A0A2C6KX62_9APIC</name>
<accession>A0A2C6KX62</accession>
<dbReference type="AlphaFoldDB" id="A0A2C6KX62"/>
<sequence length="96" mass="11294">VLLERVETLWERVTPLLYFNSELRKRAGPFWSFPGFHFRTRNKKSLNAGINIFTRSASMTELNREIRNGRKTGELDWDRRPVGPVIRSAAHERLPE</sequence>
<dbReference type="RefSeq" id="XP_067922184.1">
    <property type="nucleotide sequence ID" value="XM_068065833.1"/>
</dbReference>
<dbReference type="EMBL" id="MIGC01002739">
    <property type="protein sequence ID" value="PHJ20496.1"/>
    <property type="molecule type" value="Genomic_DNA"/>
</dbReference>
<proteinExistence type="predicted"/>
<gene>
    <name evidence="1" type="ORF">CSUI_005663</name>
</gene>
<protein>
    <submittedName>
        <fullName evidence="1">Uncharacterized protein</fullName>
    </submittedName>
</protein>
<feature type="non-terminal residue" evidence="1">
    <location>
        <position position="1"/>
    </location>
</feature>
<evidence type="ECO:0000313" key="2">
    <source>
        <dbReference type="Proteomes" id="UP000221165"/>
    </source>
</evidence>
<keyword evidence="2" id="KW-1185">Reference proteome</keyword>
<evidence type="ECO:0000313" key="1">
    <source>
        <dbReference type="EMBL" id="PHJ20496.1"/>
    </source>
</evidence>